<evidence type="ECO:0000313" key="4">
    <source>
        <dbReference type="EMBL" id="MCW7553473.1"/>
    </source>
</evidence>
<evidence type="ECO:0000259" key="3">
    <source>
        <dbReference type="Pfam" id="PF00857"/>
    </source>
</evidence>
<evidence type="ECO:0000313" key="5">
    <source>
        <dbReference type="Proteomes" id="UP001209854"/>
    </source>
</evidence>
<evidence type="ECO:0000256" key="2">
    <source>
        <dbReference type="SAM" id="SignalP"/>
    </source>
</evidence>
<feature type="chain" id="PRO_5046861728" evidence="2">
    <location>
        <begin position="21"/>
        <end position="255"/>
    </location>
</feature>
<accession>A0ABT3MVT5</accession>
<keyword evidence="1" id="KW-0378">Hydrolase</keyword>
<sequence>MKLRVLTGLSLFLINTLATADSINFIQANASPNLALMVIDMQEDKQTKLPGTPLLHKRQRQAVEAAYASGITVVCVNMGVVYKGQKAAIPCPESIIPAKVKKSAQYHEHIKAIPVESINQDTYPKSAFEDGELHKKLQASGITRLILAGAYVEVCVDASLRSALGLGYKVLMEPGLVTGIRRKSQLLKDNNETQQNEYESLLFETVRKRTLSHYMSHNLSIICTPSRTTSYSKDFDPDDGSPSITNRGFTECLIL</sequence>
<dbReference type="EMBL" id="JAPFCC010000001">
    <property type="protein sequence ID" value="MCW7553473.1"/>
    <property type="molecule type" value="Genomic_DNA"/>
</dbReference>
<dbReference type="Pfam" id="PF00857">
    <property type="entry name" value="Isochorismatase"/>
    <property type="match status" value="1"/>
</dbReference>
<dbReference type="Proteomes" id="UP001209854">
    <property type="component" value="Unassembled WGS sequence"/>
</dbReference>
<organism evidence="4 5">
    <name type="scientific">Endozoicomonas gorgoniicola</name>
    <dbReference type="NCBI Taxonomy" id="1234144"/>
    <lineage>
        <taxon>Bacteria</taxon>
        <taxon>Pseudomonadati</taxon>
        <taxon>Pseudomonadota</taxon>
        <taxon>Gammaproteobacteria</taxon>
        <taxon>Oceanospirillales</taxon>
        <taxon>Endozoicomonadaceae</taxon>
        <taxon>Endozoicomonas</taxon>
    </lineage>
</organism>
<name>A0ABT3MVT5_9GAMM</name>
<dbReference type="SUPFAM" id="SSF52499">
    <property type="entry name" value="Isochorismatase-like hydrolases"/>
    <property type="match status" value="1"/>
</dbReference>
<dbReference type="RefSeq" id="WP_262568299.1">
    <property type="nucleotide sequence ID" value="NZ_JAPFCC010000001.1"/>
</dbReference>
<protein>
    <submittedName>
        <fullName evidence="4">Isochorismatase family protein</fullName>
    </submittedName>
</protein>
<feature type="signal peptide" evidence="2">
    <location>
        <begin position="1"/>
        <end position="20"/>
    </location>
</feature>
<dbReference type="InterPro" id="IPR050272">
    <property type="entry name" value="Isochorismatase-like_hydrls"/>
</dbReference>
<dbReference type="InterPro" id="IPR036380">
    <property type="entry name" value="Isochorismatase-like_sf"/>
</dbReference>
<dbReference type="PANTHER" id="PTHR43540:SF1">
    <property type="entry name" value="ISOCHORISMATASE HYDROLASE"/>
    <property type="match status" value="1"/>
</dbReference>
<proteinExistence type="predicted"/>
<dbReference type="InterPro" id="IPR000868">
    <property type="entry name" value="Isochorismatase-like_dom"/>
</dbReference>
<feature type="domain" description="Isochorismatase-like" evidence="3">
    <location>
        <begin position="35"/>
        <end position="172"/>
    </location>
</feature>
<gene>
    <name evidence="4" type="ORF">NX722_12665</name>
</gene>
<keyword evidence="2" id="KW-0732">Signal</keyword>
<dbReference type="Gene3D" id="3.40.50.850">
    <property type="entry name" value="Isochorismatase-like"/>
    <property type="match status" value="1"/>
</dbReference>
<comment type="caution">
    <text evidence="4">The sequence shown here is derived from an EMBL/GenBank/DDBJ whole genome shotgun (WGS) entry which is preliminary data.</text>
</comment>
<keyword evidence="5" id="KW-1185">Reference proteome</keyword>
<reference evidence="4 5" key="1">
    <citation type="submission" date="2022-10" db="EMBL/GenBank/DDBJ databases">
        <title>High-quality genome sequences of two octocoral-associated bacteria, Endozoicomonas euniceicola EF212 and Endozoicomonas gorgoniicola PS125.</title>
        <authorList>
            <person name="Chiou Y.-J."/>
            <person name="Chen Y.-H."/>
        </authorList>
    </citation>
    <scope>NUCLEOTIDE SEQUENCE [LARGE SCALE GENOMIC DNA]</scope>
    <source>
        <strain evidence="4 5">PS125</strain>
    </source>
</reference>
<dbReference type="PANTHER" id="PTHR43540">
    <property type="entry name" value="PEROXYUREIDOACRYLATE/UREIDOACRYLATE AMIDOHYDROLASE-RELATED"/>
    <property type="match status" value="1"/>
</dbReference>
<evidence type="ECO:0000256" key="1">
    <source>
        <dbReference type="ARBA" id="ARBA00022801"/>
    </source>
</evidence>